<dbReference type="Proteomes" id="UP000249986">
    <property type="component" value="Unassembled WGS sequence"/>
</dbReference>
<dbReference type="EMBL" id="UAWG01000009">
    <property type="protein sequence ID" value="SQB59922.1"/>
    <property type="molecule type" value="Genomic_DNA"/>
</dbReference>
<evidence type="ECO:0000313" key="1">
    <source>
        <dbReference type="EMBL" id="SQB59922.1"/>
    </source>
</evidence>
<organism evidence="1 2">
    <name type="scientific">Clostridium perfringens</name>
    <dbReference type="NCBI Taxonomy" id="1502"/>
    <lineage>
        <taxon>Bacteria</taxon>
        <taxon>Bacillati</taxon>
        <taxon>Bacillota</taxon>
        <taxon>Clostridia</taxon>
        <taxon>Eubacteriales</taxon>
        <taxon>Clostridiaceae</taxon>
        <taxon>Clostridium</taxon>
    </lineage>
</organism>
<gene>
    <name evidence="1" type="ORF">NCTC10719_01465</name>
</gene>
<reference evidence="1 2" key="1">
    <citation type="submission" date="2018-06" db="EMBL/GenBank/DDBJ databases">
        <authorList>
            <consortium name="Pathogen Informatics"/>
            <person name="Doyle S."/>
        </authorList>
    </citation>
    <scope>NUCLEOTIDE SEQUENCE [LARGE SCALE GENOMIC DNA]</scope>
    <source>
        <strain evidence="1 2">NCTC10719</strain>
    </source>
</reference>
<dbReference type="RefSeq" id="WP_111926372.1">
    <property type="nucleotide sequence ID" value="NZ_CP073072.1"/>
</dbReference>
<name>A0A2X2XW34_CLOPF</name>
<proteinExistence type="predicted"/>
<dbReference type="AlphaFoldDB" id="A0A2X2XW34"/>
<evidence type="ECO:0000313" key="2">
    <source>
        <dbReference type="Proteomes" id="UP000249986"/>
    </source>
</evidence>
<accession>A0A2X2XW34</accession>
<protein>
    <submittedName>
        <fullName evidence="1">Uncharacterized protein</fullName>
    </submittedName>
</protein>
<sequence length="88" mass="10626">MNEHLLQVVFWNEKGESFAWDIRNYEEISLILQCGVITNSFEDDTLVNRPYKIIGHSYNILNKDNKRQEVNIYLQEIRNNKEFYRTRG</sequence>